<sequence>MVQNSFEIPRQQQDNQSSKPEIMQFKQSQRLLNPNQTELNSKNNEADLDGTPNVASQQNVDDLQQHEIDNNDNHLRNNNDIIREPNIRELQNVDDMFHHQNDNNGIPPQNNSDGGDYQEKVGELQHNDNIEQQFEQDILQQPNINNNNNNDDDTVQPQVQHAIVPTPQSQRLLNPNQTDSNCNNNEVHVDGPPNVAPQQNVVDLQQREIDSNDNHLQNNNDIIREPNIRERECQNDNNGIPPQSNSDGGDYQEKVGELQHNDNIEQQFEQDILQQPNIN</sequence>
<accession>A0AC34GMN8</accession>
<evidence type="ECO:0000313" key="1">
    <source>
        <dbReference type="Proteomes" id="UP000887579"/>
    </source>
</evidence>
<evidence type="ECO:0000313" key="2">
    <source>
        <dbReference type="WBParaSite" id="ES5_v2.g30983.t1"/>
    </source>
</evidence>
<name>A0AC34GMN8_9BILA</name>
<reference evidence="2" key="1">
    <citation type="submission" date="2022-11" db="UniProtKB">
        <authorList>
            <consortium name="WormBaseParasite"/>
        </authorList>
    </citation>
    <scope>IDENTIFICATION</scope>
</reference>
<organism evidence="1 2">
    <name type="scientific">Panagrolaimus sp. ES5</name>
    <dbReference type="NCBI Taxonomy" id="591445"/>
    <lineage>
        <taxon>Eukaryota</taxon>
        <taxon>Metazoa</taxon>
        <taxon>Ecdysozoa</taxon>
        <taxon>Nematoda</taxon>
        <taxon>Chromadorea</taxon>
        <taxon>Rhabditida</taxon>
        <taxon>Tylenchina</taxon>
        <taxon>Panagrolaimomorpha</taxon>
        <taxon>Panagrolaimoidea</taxon>
        <taxon>Panagrolaimidae</taxon>
        <taxon>Panagrolaimus</taxon>
    </lineage>
</organism>
<proteinExistence type="predicted"/>
<dbReference type="WBParaSite" id="ES5_v2.g30983.t1">
    <property type="protein sequence ID" value="ES5_v2.g30983.t1"/>
    <property type="gene ID" value="ES5_v2.g30983"/>
</dbReference>
<dbReference type="Proteomes" id="UP000887579">
    <property type="component" value="Unplaced"/>
</dbReference>
<protein>
    <submittedName>
        <fullName evidence="2">Uncharacterized protein</fullName>
    </submittedName>
</protein>